<dbReference type="GO" id="GO:0046583">
    <property type="term" value="F:monoatomic cation efflux transmembrane transporter activity"/>
    <property type="evidence" value="ECO:0007669"/>
    <property type="project" value="TreeGrafter"/>
</dbReference>
<dbReference type="KEGG" id="rmai:MACH21_14470"/>
<keyword evidence="12" id="KW-0170">Cobalt</keyword>
<feature type="transmembrane region" description="Helical" evidence="13">
    <location>
        <begin position="137"/>
        <end position="155"/>
    </location>
</feature>
<dbReference type="EMBL" id="AP027266">
    <property type="protein sequence ID" value="BDW85270.1"/>
    <property type="molecule type" value="Genomic_DNA"/>
</dbReference>
<sequence length="304" mass="30274">MPRLIALAALAGIAGLAALYLSGGARVIEAWALAGQQEAQGAMARGLRALRAGEAAALAGFLAVCFGYGFFHAAGPGHGKLLIGGYGAARSIGAFRLSAVALASSLAQGASAIALVALGLWVWRLGREAMTDMADRLLATVSFAAISLVGLWLVWRGVRRLIVVTRGAGHGHDHAHGHDDGAACAVCGHAHAPDPGAVAQATGWREIAALIAAVAIRPCTGALFVLIVTAQMGIFAVGIAGTLAMALGTASVTVAVALAAVTLRRGVLAGMAESAALARAQPVLEIAVGGVVAVLAAQLALAAL</sequence>
<evidence type="ECO:0000256" key="9">
    <source>
        <dbReference type="ARBA" id="ARBA00023065"/>
    </source>
</evidence>
<dbReference type="PANTHER" id="PTHR40659:SF1">
    <property type="entry name" value="NICKEL_COBALT EFFLUX SYSTEM RCNA"/>
    <property type="match status" value="1"/>
</dbReference>
<dbReference type="GO" id="GO:0015099">
    <property type="term" value="F:nickel cation transmembrane transporter activity"/>
    <property type="evidence" value="ECO:0007669"/>
    <property type="project" value="UniProtKB-UniRule"/>
</dbReference>
<dbReference type="AlphaFoldDB" id="A0AA48HCJ8"/>
<dbReference type="Pfam" id="PF03824">
    <property type="entry name" value="NicO"/>
    <property type="match status" value="1"/>
</dbReference>
<evidence type="ECO:0000256" key="8">
    <source>
        <dbReference type="ARBA" id="ARBA00022989"/>
    </source>
</evidence>
<evidence type="ECO:0000256" key="12">
    <source>
        <dbReference type="ARBA" id="ARBA00023285"/>
    </source>
</evidence>
<keyword evidence="5" id="KW-1003">Cell membrane</keyword>
<evidence type="ECO:0000256" key="11">
    <source>
        <dbReference type="ARBA" id="ARBA00023136"/>
    </source>
</evidence>
<dbReference type="GO" id="GO:0006824">
    <property type="term" value="P:cobalt ion transport"/>
    <property type="evidence" value="ECO:0007669"/>
    <property type="project" value="UniProtKB-KW"/>
</dbReference>
<feature type="transmembrane region" description="Helical" evidence="13">
    <location>
        <begin position="55"/>
        <end position="74"/>
    </location>
</feature>
<evidence type="ECO:0000256" key="5">
    <source>
        <dbReference type="ARBA" id="ARBA00022475"/>
    </source>
</evidence>
<dbReference type="PANTHER" id="PTHR40659">
    <property type="entry name" value="NICKEL/COBALT EFFLUX SYSTEM RCNA"/>
    <property type="match status" value="1"/>
</dbReference>
<dbReference type="RefSeq" id="WP_338275972.1">
    <property type="nucleotide sequence ID" value="NZ_AP027266.1"/>
</dbReference>
<dbReference type="GO" id="GO:0005886">
    <property type="term" value="C:plasma membrane"/>
    <property type="evidence" value="ECO:0007669"/>
    <property type="project" value="UniProtKB-SubCell"/>
</dbReference>
<keyword evidence="4 13" id="KW-0813">Transport</keyword>
<organism evidence="14 15">
    <name type="scientific">Roseicyclus marinus</name>
    <dbReference type="NCBI Taxonomy" id="2161673"/>
    <lineage>
        <taxon>Bacteria</taxon>
        <taxon>Pseudomonadati</taxon>
        <taxon>Pseudomonadota</taxon>
        <taxon>Alphaproteobacteria</taxon>
        <taxon>Rhodobacterales</taxon>
        <taxon>Roseobacteraceae</taxon>
        <taxon>Roseicyclus</taxon>
    </lineage>
</organism>
<protein>
    <recommendedName>
        <fullName evidence="13">Nickel/cobalt efflux system</fullName>
    </recommendedName>
</protein>
<keyword evidence="8 13" id="KW-1133">Transmembrane helix</keyword>
<evidence type="ECO:0000256" key="10">
    <source>
        <dbReference type="ARBA" id="ARBA00023112"/>
    </source>
</evidence>
<comment type="function">
    <text evidence="1">Efflux system for nickel and cobalt.</text>
</comment>
<feature type="transmembrane region" description="Helical" evidence="13">
    <location>
        <begin position="283"/>
        <end position="303"/>
    </location>
</feature>
<feature type="transmembrane region" description="Helical" evidence="13">
    <location>
        <begin position="234"/>
        <end position="263"/>
    </location>
</feature>
<keyword evidence="10" id="KW-0921">Nickel transport</keyword>
<reference evidence="14 15" key="1">
    <citation type="submission" date="2023-01" db="EMBL/GenBank/DDBJ databases">
        <title>Complete genome sequence of Roseicyclus marinus strain Dej080120_10.</title>
        <authorList>
            <person name="Ueki S."/>
            <person name="Maruyama F."/>
        </authorList>
    </citation>
    <scope>NUCLEOTIDE SEQUENCE [LARGE SCALE GENOMIC DNA]</scope>
    <source>
        <strain evidence="14 15">Dej080120_10</strain>
    </source>
</reference>
<keyword evidence="9" id="KW-0406">Ion transport</keyword>
<dbReference type="InterPro" id="IPR011541">
    <property type="entry name" value="Ni/Co_transpt_high_affinity"/>
</dbReference>
<dbReference type="Proteomes" id="UP001337723">
    <property type="component" value="Chromosome"/>
</dbReference>
<dbReference type="GO" id="GO:0032025">
    <property type="term" value="P:response to cobalt ion"/>
    <property type="evidence" value="ECO:0007669"/>
    <property type="project" value="TreeGrafter"/>
</dbReference>
<keyword evidence="7 13" id="KW-0812">Transmembrane</keyword>
<dbReference type="InterPro" id="IPR051224">
    <property type="entry name" value="NiCoT_RcnA"/>
</dbReference>
<evidence type="ECO:0000313" key="15">
    <source>
        <dbReference type="Proteomes" id="UP001337723"/>
    </source>
</evidence>
<comment type="similarity">
    <text evidence="13">Belongs to the NiCoT transporter (TC 2.A.52) family.</text>
</comment>
<evidence type="ECO:0000256" key="7">
    <source>
        <dbReference type="ARBA" id="ARBA00022692"/>
    </source>
</evidence>
<keyword evidence="3" id="KW-0171">Cobalt transport</keyword>
<proteinExistence type="inferred from homology"/>
<gene>
    <name evidence="14" type="ORF">MACH21_14470</name>
</gene>
<keyword evidence="11 13" id="KW-0472">Membrane</keyword>
<evidence type="ECO:0000256" key="13">
    <source>
        <dbReference type="RuleBase" id="RU362101"/>
    </source>
</evidence>
<feature type="transmembrane region" description="Helical" evidence="13">
    <location>
        <begin position="95"/>
        <end position="122"/>
    </location>
</feature>
<evidence type="ECO:0000256" key="1">
    <source>
        <dbReference type="ARBA" id="ARBA00002510"/>
    </source>
</evidence>
<evidence type="ECO:0000256" key="4">
    <source>
        <dbReference type="ARBA" id="ARBA00022448"/>
    </source>
</evidence>
<keyword evidence="15" id="KW-1185">Reference proteome</keyword>
<keyword evidence="6" id="KW-0533">Nickel</keyword>
<evidence type="ECO:0000256" key="2">
    <source>
        <dbReference type="ARBA" id="ARBA00004651"/>
    </source>
</evidence>
<feature type="transmembrane region" description="Helical" evidence="13">
    <location>
        <begin position="207"/>
        <end position="228"/>
    </location>
</feature>
<dbReference type="GO" id="GO:0010045">
    <property type="term" value="P:response to nickel cation"/>
    <property type="evidence" value="ECO:0007669"/>
    <property type="project" value="TreeGrafter"/>
</dbReference>
<name>A0AA48HCJ8_9RHOB</name>
<evidence type="ECO:0000313" key="14">
    <source>
        <dbReference type="EMBL" id="BDW85270.1"/>
    </source>
</evidence>
<comment type="subcellular location">
    <subcellularLocation>
        <location evidence="2 13">Cell membrane</location>
        <topology evidence="2 13">Multi-pass membrane protein</topology>
    </subcellularLocation>
</comment>
<accession>A0AA48HCJ8</accession>
<evidence type="ECO:0000256" key="6">
    <source>
        <dbReference type="ARBA" id="ARBA00022596"/>
    </source>
</evidence>
<evidence type="ECO:0000256" key="3">
    <source>
        <dbReference type="ARBA" id="ARBA00022426"/>
    </source>
</evidence>